<dbReference type="RefSeq" id="WP_133362097.1">
    <property type="nucleotide sequence ID" value="NZ_CP037940.1"/>
</dbReference>
<keyword evidence="2" id="KW-1185">Reference proteome</keyword>
<protein>
    <submittedName>
        <fullName evidence="1">Uncharacterized protein</fullName>
    </submittedName>
</protein>
<sequence length="94" mass="9771">MEKLQIKQLANVQASIAKLARGLACNQQDCYCAVHEKLDSANNLINQVIVDLELSTALTPYGLGMSLALDGPGCGAPIQLGDNDAQLTAKGGAC</sequence>
<accession>A0A4P6YQX5</accession>
<gene>
    <name evidence="1" type="ORF">EQG49_00415</name>
</gene>
<evidence type="ECO:0000313" key="1">
    <source>
        <dbReference type="EMBL" id="QBO35017.1"/>
    </source>
</evidence>
<proteinExistence type="predicted"/>
<dbReference type="AlphaFoldDB" id="A0A4P6YQX5"/>
<reference evidence="2" key="1">
    <citation type="submission" date="2019-03" db="EMBL/GenBank/DDBJ databases">
        <title>Weissella sp. 26KH-42 Genome sequencing.</title>
        <authorList>
            <person name="Heo J."/>
            <person name="Kim S.-J."/>
            <person name="Kim J.-S."/>
            <person name="Hong S.-B."/>
            <person name="Kwon S.-W."/>
        </authorList>
    </citation>
    <scope>NUCLEOTIDE SEQUENCE [LARGE SCALE GENOMIC DNA]</scope>
    <source>
        <strain evidence="2">26KH-42</strain>
    </source>
</reference>
<dbReference type="EMBL" id="CP037940">
    <property type="protein sequence ID" value="QBO35017.1"/>
    <property type="molecule type" value="Genomic_DNA"/>
</dbReference>
<evidence type="ECO:0000313" key="2">
    <source>
        <dbReference type="Proteomes" id="UP000292886"/>
    </source>
</evidence>
<dbReference type="Proteomes" id="UP000292886">
    <property type="component" value="Chromosome"/>
</dbReference>
<dbReference type="KEGG" id="wei:EQG49_00415"/>
<organism evidence="1 2">
    <name type="scientific">Periweissella cryptocerci</name>
    <dbReference type="NCBI Taxonomy" id="2506420"/>
    <lineage>
        <taxon>Bacteria</taxon>
        <taxon>Bacillati</taxon>
        <taxon>Bacillota</taxon>
        <taxon>Bacilli</taxon>
        <taxon>Lactobacillales</taxon>
        <taxon>Lactobacillaceae</taxon>
        <taxon>Periweissella</taxon>
    </lineage>
</organism>
<name>A0A4P6YQX5_9LACO</name>